<feature type="compositionally biased region" description="Basic and acidic residues" evidence="2">
    <location>
        <begin position="1767"/>
        <end position="1777"/>
    </location>
</feature>
<evidence type="ECO:0000259" key="3">
    <source>
        <dbReference type="Pfam" id="PF10481"/>
    </source>
</evidence>
<dbReference type="Pfam" id="PF10481">
    <property type="entry name" value="CENP-F_N"/>
    <property type="match status" value="1"/>
</dbReference>
<evidence type="ECO:0008006" key="7">
    <source>
        <dbReference type="Google" id="ProtNLM"/>
    </source>
</evidence>
<dbReference type="Pfam" id="PF10490">
    <property type="entry name" value="CENP-F_C_Rb_bdg"/>
    <property type="match status" value="1"/>
</dbReference>
<feature type="compositionally biased region" description="Basic residues" evidence="2">
    <location>
        <begin position="594"/>
        <end position="606"/>
    </location>
</feature>
<feature type="coiled-coil region" evidence="1">
    <location>
        <begin position="20"/>
        <end position="75"/>
    </location>
</feature>
<feature type="compositionally biased region" description="Polar residues" evidence="2">
    <location>
        <begin position="1514"/>
        <end position="1539"/>
    </location>
</feature>
<comment type="caution">
    <text evidence="5">The sequence shown here is derived from an EMBL/GenBank/DDBJ whole genome shotgun (WGS) entry which is preliminary data.</text>
</comment>
<feature type="compositionally biased region" description="Polar residues" evidence="2">
    <location>
        <begin position="1408"/>
        <end position="1425"/>
    </location>
</feature>
<evidence type="ECO:0000259" key="4">
    <source>
        <dbReference type="Pfam" id="PF10490"/>
    </source>
</evidence>
<feature type="compositionally biased region" description="Basic and acidic residues" evidence="2">
    <location>
        <begin position="753"/>
        <end position="812"/>
    </location>
</feature>
<evidence type="ECO:0000313" key="5">
    <source>
        <dbReference type="EMBL" id="KAL2077084.1"/>
    </source>
</evidence>
<feature type="region of interest" description="Disordered" evidence="2">
    <location>
        <begin position="1091"/>
        <end position="1138"/>
    </location>
</feature>
<accession>A0ABD1IPY7</accession>
<evidence type="ECO:0000313" key="6">
    <source>
        <dbReference type="Proteomes" id="UP001591681"/>
    </source>
</evidence>
<feature type="compositionally biased region" description="Basic and acidic residues" evidence="2">
    <location>
        <begin position="1742"/>
        <end position="1755"/>
    </location>
</feature>
<dbReference type="Proteomes" id="UP001591681">
    <property type="component" value="Unassembled WGS sequence"/>
</dbReference>
<feature type="compositionally biased region" description="Basic and acidic residues" evidence="2">
    <location>
        <begin position="864"/>
        <end position="874"/>
    </location>
</feature>
<dbReference type="PANTHER" id="PTHR18874:SF10">
    <property type="entry name" value="CENTROMERE PROTEIN F"/>
    <property type="match status" value="1"/>
</dbReference>
<feature type="compositionally biased region" description="Basic and acidic residues" evidence="2">
    <location>
        <begin position="333"/>
        <end position="354"/>
    </location>
</feature>
<feature type="domain" description="Centromere protein Cenp-F N-terminal" evidence="3">
    <location>
        <begin position="1"/>
        <end position="252"/>
    </location>
</feature>
<reference evidence="5 6" key="1">
    <citation type="submission" date="2024-09" db="EMBL/GenBank/DDBJ databases">
        <title>A chromosome-level genome assembly of Gray's grenadier anchovy, Coilia grayii.</title>
        <authorList>
            <person name="Fu Z."/>
        </authorList>
    </citation>
    <scope>NUCLEOTIDE SEQUENCE [LARGE SCALE GENOMIC DNA]</scope>
    <source>
        <strain evidence="5">G4</strain>
        <tissue evidence="5">Muscle</tissue>
    </source>
</reference>
<protein>
    <recommendedName>
        <fullName evidence="7">Centromere protein F-like</fullName>
    </recommendedName>
</protein>
<feature type="coiled-coil region" evidence="1">
    <location>
        <begin position="1292"/>
        <end position="1341"/>
    </location>
</feature>
<feature type="compositionally biased region" description="Basic and acidic residues" evidence="2">
    <location>
        <begin position="1100"/>
        <end position="1138"/>
    </location>
</feature>
<feature type="compositionally biased region" description="Polar residues" evidence="2">
    <location>
        <begin position="1678"/>
        <end position="1689"/>
    </location>
</feature>
<keyword evidence="1" id="KW-0175">Coiled coil</keyword>
<feature type="domain" description="Kinetochore protein Cenp-F/LEK1 Rb protein-binding" evidence="4">
    <location>
        <begin position="1851"/>
        <end position="1884"/>
    </location>
</feature>
<feature type="region of interest" description="Disordered" evidence="2">
    <location>
        <begin position="1400"/>
        <end position="1430"/>
    </location>
</feature>
<feature type="compositionally biased region" description="Acidic residues" evidence="2">
    <location>
        <begin position="630"/>
        <end position="651"/>
    </location>
</feature>
<dbReference type="InterPro" id="IPR018463">
    <property type="entry name" value="Centromere_CenpF_N"/>
</dbReference>
<dbReference type="InterPro" id="IPR043513">
    <property type="entry name" value="Cenp-F"/>
</dbReference>
<proteinExistence type="predicted"/>
<feature type="compositionally biased region" description="Basic residues" evidence="2">
    <location>
        <begin position="739"/>
        <end position="748"/>
    </location>
</feature>
<feature type="coiled-coil region" evidence="1">
    <location>
        <begin position="1016"/>
        <end position="1089"/>
    </location>
</feature>
<gene>
    <name evidence="5" type="ORF">ACEWY4_026588</name>
</gene>
<feature type="compositionally biased region" description="Basic and acidic residues" evidence="2">
    <location>
        <begin position="610"/>
        <end position="621"/>
    </location>
</feature>
<feature type="coiled-coil region" evidence="1">
    <location>
        <begin position="275"/>
        <end position="302"/>
    </location>
</feature>
<feature type="region of interest" description="Disordered" evidence="2">
    <location>
        <begin position="1514"/>
        <end position="1832"/>
    </location>
</feature>
<feature type="region of interest" description="Disordered" evidence="2">
    <location>
        <begin position="320"/>
        <end position="379"/>
    </location>
</feature>
<feature type="compositionally biased region" description="Polar residues" evidence="2">
    <location>
        <begin position="652"/>
        <end position="671"/>
    </location>
</feature>
<evidence type="ECO:0000256" key="2">
    <source>
        <dbReference type="SAM" id="MobiDB-lite"/>
    </source>
</evidence>
<sequence length="1905" mass="209789">MSWVADDWTAGLTGRVLQKVRELQAQQERLGRERQQKQLQLDNAEAALHKHKLKSEEVRAELVAVQRELAGVREQAQGEVRARDRLAQDLQVRQAQVCSLEGQLEAAHTLTNNLTKEIKRLEAELEKLQRGNSSGESMLFSTPCWNMASPWEHNNSKLDDRPGHRGEGEGRLAHVRQQLQFSDSPRPLSGGAPSPLPQQPHKATPTRRSARHSDASTPSSVFPWERDDTKSVPRGRAASCAAPVDETVTRDHEAPGDYGMAEDLRKERDAQRSVIQELQSWVQSLEKELGAEKERHAEGEARLGEAKRELLAREQGLMRAKDELGRAHTLIGQERERAQVSEQRAKQLQEELKCQRQNAETSRSHAEQKRKEAERDHQRELLELQKERQALERQHTQESLKLNQEIQQARALHNTLQGQHEKLALQKQAVDRELDAVRGELRGTEAELKDTQKREAQTQAKLTEALRDSESLAVTIEQLKRKERSLEEELKRLSEELADALRRLKELQEHPPAAAALVTPPQYSTSCGEGFSPAVSHDRSSSHQAQTHTRKALQVDRHREDASQRAKYPSDREPGEGIDSEHIREFGSEQPAKVRVRGNGRKKKQAGWRTDGDADRHRTEDGEAQSEYPVLEEEEEEKEEDDSGAICDEDQTNQLCPKSQSAESAPGNSLQPHGGSRPACPQSSPSHSPSRCLGAPATTDLKRENVALRDELEDTKRELQRRLDDLESQRRAEAEARTKLKQLSRKHSSQAEQLRHRAQEQQERQEHTQQLEKELEEERKEAARLREALEAAEERWAEEEERSRSSSQRREEEDVEAAEGERRECERLREALSEMESKGREMEEESGRLREDLEALRVELSLERKDREKGREEQGGLGKDGEEEGGLGKEDLLTKVAELEAELQELRKAPKETQLQLNYLPLNCSCDNTAIVFNDEDIIPSPLDHVSFCQAVNLQNAMVSQDAPATKNLISDLGASKKLLDHSRSERGGLLAQEVERLKGECDALRGERDRQAGSAELAQSRLEALQKQVTTQTQQLTRAFENQSSHIEGLLLELQQRDGALQGQEEELRQCREEVTRLRAAKEALEAEVRDTVPAGSGDAKEVPARSSDATEDRNQPEAHCNKAENTKAKTLGREAEDVSVEGLSVTSAHTDPPAREQQDVEILSCTSSVALRAVETGVHDTILTDAPSDPVQCEITASENTLAGMEFSGNADENEMSRHVHTDNAAQGSGGGGEVALATADLRHERPPVAAAFATEQTEQSHNSTHQRLRPADDVLSRDVSTLGEVAEKLLEGQRELDLLRAQNAELTQKLKEASLVELQSVRMENQQLRSRLKLLDTAGEVQDQVQDQDPSPTDGEDVDALQLCSTGQRDLSVKTSGAENSDETSFSSVKSLALSSGGAVDTEATLGTSTTDKPEGDQTSDSAHSDIIPQEEQLQALLAELLRLTGENQRQAEELELWRAMSQELPAGLLPGETAGRRGDGGSIVLVREDHILLSCETDKLVGQMLETRSTIHQRQSTESASCPCTGATQPQQSTPAPLPEEAGRAPSVKSSVFEDGELIAEVSSRQGVEMMTKAPPASCTDNSRPEAPPADTAADNANGKAHEPLSNTKTVGQADQDYRLPGPQSQGTAAKANSVPTAVNRASGVPEASEDDAALQTKADEVTTRPDVARAQAKTVSPESPNTTAPDADTGEERLSATPGGTSVIVRAHQNGTDGARENLGPLGEASRDMTEGQSSEVKGHDEPQVSREVKSASTQTEEAVESPERVTSDGHQRVAVLDAGTQTDEAGRAEEEEGEDDEITDSPCPSPVSAAGSDTLLLTSSFPIPANPAHLAERIRRNRSRMSAAYDDTEYEPYGLPEVVMKGFADIPSGPACPYVLRRGLLGTPALPLPARDEQDEPDP</sequence>
<dbReference type="InterPro" id="IPR018302">
    <property type="entry name" value="CenpF/LEK1_Rb-prot-bd"/>
</dbReference>
<feature type="compositionally biased region" description="Basic and acidic residues" evidence="2">
    <location>
        <begin position="1662"/>
        <end position="1672"/>
    </location>
</feature>
<feature type="region of interest" description="Disordered" evidence="2">
    <location>
        <begin position="864"/>
        <end position="887"/>
    </location>
</feature>
<feature type="compositionally biased region" description="Low complexity" evidence="2">
    <location>
        <begin position="1593"/>
        <end position="1602"/>
    </location>
</feature>
<dbReference type="PANTHER" id="PTHR18874">
    <property type="entry name" value="CMF/LEK/CENP CELL DIVISION-RELATED"/>
    <property type="match status" value="1"/>
</dbReference>
<feature type="compositionally biased region" description="Basic and acidic residues" evidence="2">
    <location>
        <begin position="553"/>
        <end position="587"/>
    </location>
</feature>
<feature type="coiled-coil region" evidence="1">
    <location>
        <begin position="427"/>
        <end position="510"/>
    </location>
</feature>
<feature type="compositionally biased region" description="Basic and acidic residues" evidence="2">
    <location>
        <begin position="700"/>
        <end position="738"/>
    </location>
</feature>
<feature type="coiled-coil region" evidence="1">
    <location>
        <begin position="104"/>
        <end position="138"/>
    </location>
</feature>
<feature type="region of interest" description="Disordered" evidence="2">
    <location>
        <begin position="182"/>
        <end position="258"/>
    </location>
</feature>
<dbReference type="EMBL" id="JBHFQA010000024">
    <property type="protein sequence ID" value="KAL2077084.1"/>
    <property type="molecule type" value="Genomic_DNA"/>
</dbReference>
<keyword evidence="6" id="KW-1185">Reference proteome</keyword>
<feature type="compositionally biased region" description="Basic and acidic residues" evidence="2">
    <location>
        <begin position="362"/>
        <end position="379"/>
    </location>
</feature>
<feature type="compositionally biased region" description="Acidic residues" evidence="2">
    <location>
        <begin position="1795"/>
        <end position="1805"/>
    </location>
</feature>
<feature type="region of interest" description="Disordered" evidence="2">
    <location>
        <begin position="513"/>
        <end position="826"/>
    </location>
</feature>
<evidence type="ECO:0000256" key="1">
    <source>
        <dbReference type="SAM" id="Coils"/>
    </source>
</evidence>
<organism evidence="5 6">
    <name type="scientific">Coilia grayii</name>
    <name type="common">Gray's grenadier anchovy</name>
    <dbReference type="NCBI Taxonomy" id="363190"/>
    <lineage>
        <taxon>Eukaryota</taxon>
        <taxon>Metazoa</taxon>
        <taxon>Chordata</taxon>
        <taxon>Craniata</taxon>
        <taxon>Vertebrata</taxon>
        <taxon>Euteleostomi</taxon>
        <taxon>Actinopterygii</taxon>
        <taxon>Neopterygii</taxon>
        <taxon>Teleostei</taxon>
        <taxon>Clupei</taxon>
        <taxon>Clupeiformes</taxon>
        <taxon>Clupeoidei</taxon>
        <taxon>Engraulidae</taxon>
        <taxon>Coilinae</taxon>
        <taxon>Coilia</taxon>
    </lineage>
</organism>
<name>A0ABD1IPY7_9TELE</name>